<dbReference type="InterPro" id="IPR047817">
    <property type="entry name" value="ABC2_TM_bact-type"/>
</dbReference>
<dbReference type="AlphaFoldDB" id="A0A7R9PXD9"/>
<dbReference type="SUPFAM" id="SSF52540">
    <property type="entry name" value="P-loop containing nucleoside triphosphate hydrolases"/>
    <property type="match status" value="1"/>
</dbReference>
<dbReference type="SMART" id="SM00382">
    <property type="entry name" value="AAA"/>
    <property type="match status" value="1"/>
</dbReference>
<comment type="subcellular location">
    <subcellularLocation>
        <location evidence="1">Membrane</location>
        <topology evidence="1">Multi-pass membrane protein</topology>
    </subcellularLocation>
</comment>
<feature type="domain" description="ABC transporter" evidence="8">
    <location>
        <begin position="2"/>
        <end position="207"/>
    </location>
</feature>
<keyword evidence="4" id="KW-0067">ATP-binding</keyword>
<evidence type="ECO:0000259" key="8">
    <source>
        <dbReference type="PROSITE" id="PS50893"/>
    </source>
</evidence>
<accession>A0A7R9PXD9</accession>
<evidence type="ECO:0000256" key="4">
    <source>
        <dbReference type="ARBA" id="ARBA00022840"/>
    </source>
</evidence>
<dbReference type="InterPro" id="IPR003439">
    <property type="entry name" value="ABC_transporter-like_ATP-bd"/>
</dbReference>
<dbReference type="GO" id="GO:0005524">
    <property type="term" value="F:ATP binding"/>
    <property type="evidence" value="ECO:0007669"/>
    <property type="project" value="UniProtKB-KW"/>
</dbReference>
<dbReference type="PROSITE" id="PS50893">
    <property type="entry name" value="ABC_TRANSPORTER_2"/>
    <property type="match status" value="1"/>
</dbReference>
<keyword evidence="2 7" id="KW-0812">Transmembrane</keyword>
<dbReference type="Gene3D" id="3.40.50.300">
    <property type="entry name" value="P-loop containing nucleotide triphosphate hydrolases"/>
    <property type="match status" value="1"/>
</dbReference>
<evidence type="ECO:0000256" key="3">
    <source>
        <dbReference type="ARBA" id="ARBA00022741"/>
    </source>
</evidence>
<dbReference type="OrthoDB" id="10255969at2759"/>
<proteinExistence type="predicted"/>
<dbReference type="InterPro" id="IPR013525">
    <property type="entry name" value="ABC2_TM"/>
</dbReference>
<dbReference type="InterPro" id="IPR017871">
    <property type="entry name" value="ABC_transporter-like_CS"/>
</dbReference>
<keyword evidence="5 7" id="KW-1133">Transmembrane helix</keyword>
<dbReference type="PANTHER" id="PTHR43038:SF3">
    <property type="entry name" value="ABC TRANSPORTER G FAMILY MEMBER 20 ISOFORM X1"/>
    <property type="match status" value="1"/>
</dbReference>
<evidence type="ECO:0000259" key="9">
    <source>
        <dbReference type="PROSITE" id="PS51012"/>
    </source>
</evidence>
<dbReference type="EMBL" id="OC856918">
    <property type="protein sequence ID" value="CAD7624467.1"/>
    <property type="molecule type" value="Genomic_DNA"/>
</dbReference>
<dbReference type="GO" id="GO:0016020">
    <property type="term" value="C:membrane"/>
    <property type="evidence" value="ECO:0007669"/>
    <property type="project" value="UniProtKB-SubCell"/>
</dbReference>
<sequence>MIRGIYGLLGSSGCGKTTLLKCALGRLEPNKGSIHLFGRKPGSPESKVPGPGVGYMPQELALYEEFTIEEILTYFGRLFGIKAKVIDSRIEFLVDLLQLPDRRRLITKLSGGQKRRVSIATALLHNPPLLILDEPTVGVDLILREAIWKHLEFLCKNGLTVIVTTHYIEEARSALRVGFMRSGRLLAEESPDELIRLNGFSTLEAVFLKLSQIQDNQKTNETSYSNGKGVEINSNKCQFPMKDIKKSKSDAKLINIRPISYHVNNGYIPDECRESCDGVTETETKLNNSSLECKDLCREYVRKQSIANGLIQLREESIIDDTNSFYRLIALTSKNFKQMSRNFGLLLFFILMPSLEISLITECVGQDVRNIPVAVYNPEKANGLSELFLNSVDKNHINLIRYKTLDAAIDAVKVNEVWAVIYFNRTFSESLSYRLYFGSEDKDTITASSIQLRIDMSNQVIGNQIQSYLSETYLNFLNKLGKKHNTTMDSMKPLINNGPPVYGTKNPSFNSFVSPGALIVVAYFATTTVTCHLLIKERTDGLVDRNLVAGVKPLEFVLSHIILQLFMLSFQVGLKLVLAFAVFAVPNMGSIVSASALTFLQGCCGLMFGLMISSLCPDEMYATTLCIGAFFPTVIMGGMFWPLESMPTGLRYFSQILPSSLAIESLRSILLRGWGLSHYQVVVGFMQILNNYLEISVSRLNGCRTLLPSRNHKNNVMIWSPTGKTSASSESCSSKWISRQKIVFKFMSRRYSFATKYDSLSVSRATLPVYSSHSEGTFLQMDNVFVDKGLHFNGKLIDGFAISDGLVVDVQYFPKYVFIRKRDSSYRCSRIWRVMGEQCLMGLLGRIHMG</sequence>
<keyword evidence="6 7" id="KW-0472">Membrane</keyword>
<evidence type="ECO:0008006" key="12">
    <source>
        <dbReference type="Google" id="ProtNLM"/>
    </source>
</evidence>
<evidence type="ECO:0000256" key="2">
    <source>
        <dbReference type="ARBA" id="ARBA00022692"/>
    </source>
</evidence>
<keyword evidence="11" id="KW-1185">Reference proteome</keyword>
<dbReference type="GO" id="GO:0016887">
    <property type="term" value="F:ATP hydrolysis activity"/>
    <property type="evidence" value="ECO:0007669"/>
    <property type="project" value="InterPro"/>
</dbReference>
<organism evidence="10">
    <name type="scientific">Medioppia subpectinata</name>
    <dbReference type="NCBI Taxonomy" id="1979941"/>
    <lineage>
        <taxon>Eukaryota</taxon>
        <taxon>Metazoa</taxon>
        <taxon>Ecdysozoa</taxon>
        <taxon>Arthropoda</taxon>
        <taxon>Chelicerata</taxon>
        <taxon>Arachnida</taxon>
        <taxon>Acari</taxon>
        <taxon>Acariformes</taxon>
        <taxon>Sarcoptiformes</taxon>
        <taxon>Oribatida</taxon>
        <taxon>Brachypylina</taxon>
        <taxon>Oppioidea</taxon>
        <taxon>Oppiidae</taxon>
        <taxon>Medioppia</taxon>
    </lineage>
</organism>
<dbReference type="EMBL" id="CAJPIZ010002343">
    <property type="protein sequence ID" value="CAG2104897.1"/>
    <property type="molecule type" value="Genomic_DNA"/>
</dbReference>
<evidence type="ECO:0000313" key="10">
    <source>
        <dbReference type="EMBL" id="CAD7624467.1"/>
    </source>
</evidence>
<evidence type="ECO:0000256" key="1">
    <source>
        <dbReference type="ARBA" id="ARBA00004141"/>
    </source>
</evidence>
<evidence type="ECO:0000256" key="6">
    <source>
        <dbReference type="ARBA" id="ARBA00023136"/>
    </source>
</evidence>
<feature type="transmembrane region" description="Helical" evidence="7">
    <location>
        <begin position="591"/>
        <end position="613"/>
    </location>
</feature>
<dbReference type="InterPro" id="IPR003593">
    <property type="entry name" value="AAA+_ATPase"/>
</dbReference>
<evidence type="ECO:0000313" key="11">
    <source>
        <dbReference type="Proteomes" id="UP000759131"/>
    </source>
</evidence>
<feature type="transmembrane region" description="Helical" evidence="7">
    <location>
        <begin position="556"/>
        <end position="585"/>
    </location>
</feature>
<feature type="transmembrane region" description="Helical" evidence="7">
    <location>
        <begin position="512"/>
        <end position="535"/>
    </location>
</feature>
<feature type="transmembrane region" description="Helical" evidence="7">
    <location>
        <begin position="620"/>
        <end position="641"/>
    </location>
</feature>
<gene>
    <name evidence="10" type="ORF">OSB1V03_LOCUS4912</name>
</gene>
<keyword evidence="3" id="KW-0547">Nucleotide-binding</keyword>
<protein>
    <recommendedName>
        <fullName evidence="12">ABC transporter G family member 23</fullName>
    </recommendedName>
</protein>
<name>A0A7R9PXD9_9ACAR</name>
<dbReference type="PROSITE" id="PS00211">
    <property type="entry name" value="ABC_TRANSPORTER_1"/>
    <property type="match status" value="1"/>
</dbReference>
<dbReference type="GO" id="GO:0140359">
    <property type="term" value="F:ABC-type transporter activity"/>
    <property type="evidence" value="ECO:0007669"/>
    <property type="project" value="InterPro"/>
</dbReference>
<evidence type="ECO:0000256" key="7">
    <source>
        <dbReference type="SAM" id="Phobius"/>
    </source>
</evidence>
<dbReference type="PROSITE" id="PS51012">
    <property type="entry name" value="ABC_TM2"/>
    <property type="match status" value="1"/>
</dbReference>
<evidence type="ECO:0000256" key="5">
    <source>
        <dbReference type="ARBA" id="ARBA00022989"/>
    </source>
</evidence>
<dbReference type="Proteomes" id="UP000759131">
    <property type="component" value="Unassembled WGS sequence"/>
</dbReference>
<dbReference type="PANTHER" id="PTHR43038">
    <property type="entry name" value="ATP-BINDING CASSETTE, SUB-FAMILY H, MEMBER 1"/>
    <property type="match status" value="1"/>
</dbReference>
<dbReference type="Pfam" id="PF00005">
    <property type="entry name" value="ABC_tran"/>
    <property type="match status" value="1"/>
</dbReference>
<dbReference type="InterPro" id="IPR027417">
    <property type="entry name" value="P-loop_NTPase"/>
</dbReference>
<feature type="domain" description="ABC transmembrane type-2" evidence="9">
    <location>
        <begin position="458"/>
        <end position="701"/>
    </location>
</feature>
<reference evidence="10" key="1">
    <citation type="submission" date="2020-11" db="EMBL/GenBank/DDBJ databases">
        <authorList>
            <person name="Tran Van P."/>
        </authorList>
    </citation>
    <scope>NUCLEOTIDE SEQUENCE</scope>
</reference>
<dbReference type="Pfam" id="PF12698">
    <property type="entry name" value="ABC2_membrane_3"/>
    <property type="match status" value="1"/>
</dbReference>